<organism evidence="2 3">
    <name type="scientific">Microbacterium mitrae</name>
    <dbReference type="NCBI Taxonomy" id="664640"/>
    <lineage>
        <taxon>Bacteria</taxon>
        <taxon>Bacillati</taxon>
        <taxon>Actinomycetota</taxon>
        <taxon>Actinomycetes</taxon>
        <taxon>Micrococcales</taxon>
        <taxon>Microbacteriaceae</taxon>
        <taxon>Microbacterium</taxon>
    </lineage>
</organism>
<gene>
    <name evidence="2" type="ORF">FVP60_06750</name>
</gene>
<dbReference type="Gene3D" id="1.10.8.1050">
    <property type="entry name" value="Antitoxin VbhA-like"/>
    <property type="match status" value="1"/>
</dbReference>
<dbReference type="InterPro" id="IPR041535">
    <property type="entry name" value="VbhA"/>
</dbReference>
<dbReference type="RefSeq" id="WP_147825439.1">
    <property type="nucleotide sequence ID" value="NZ_BAAARG010000001.1"/>
</dbReference>
<accession>A0A5C8HRM6</accession>
<proteinExistence type="predicted"/>
<comment type="caution">
    <text evidence="2">The sequence shown here is derived from an EMBL/GenBank/DDBJ whole genome shotgun (WGS) entry which is preliminary data.</text>
</comment>
<sequence>MSNSMRDAYERVSRVEAAREATGTGFDVVQLWPELFTGMSERSRDGIRQAVAANWHEGWTPDRAAVTDLAACAKGEISREEMLERALRRATEANQ</sequence>
<dbReference type="InterPro" id="IPR043038">
    <property type="entry name" value="VbhA_sf"/>
</dbReference>
<dbReference type="OrthoDB" id="4578598at2"/>
<dbReference type="AlphaFoldDB" id="A0A5C8HRM6"/>
<evidence type="ECO:0000313" key="3">
    <source>
        <dbReference type="Proteomes" id="UP000321196"/>
    </source>
</evidence>
<dbReference type="EMBL" id="VRSW01000001">
    <property type="protein sequence ID" value="TXK06635.1"/>
    <property type="molecule type" value="Genomic_DNA"/>
</dbReference>
<name>A0A5C8HRM6_9MICO</name>
<reference evidence="2 3" key="1">
    <citation type="submission" date="2019-08" db="EMBL/GenBank/DDBJ databases">
        <authorList>
            <person name="Dong K."/>
        </authorList>
    </citation>
    <scope>NUCLEOTIDE SEQUENCE [LARGE SCALE GENOMIC DNA]</scope>
    <source>
        <strain evidence="2 3">M4-8</strain>
    </source>
</reference>
<evidence type="ECO:0000259" key="1">
    <source>
        <dbReference type="Pfam" id="PF18495"/>
    </source>
</evidence>
<protein>
    <recommendedName>
        <fullName evidence="1">Antitoxin VbhA domain-containing protein</fullName>
    </recommendedName>
</protein>
<dbReference type="CDD" id="cd11586">
    <property type="entry name" value="VbhA_like"/>
    <property type="match status" value="1"/>
</dbReference>
<dbReference type="InterPro" id="IPR033788">
    <property type="entry name" value="VbhA-like"/>
</dbReference>
<evidence type="ECO:0000313" key="2">
    <source>
        <dbReference type="EMBL" id="TXK06635.1"/>
    </source>
</evidence>
<feature type="domain" description="Antitoxin VbhA" evidence="1">
    <location>
        <begin position="47"/>
        <end position="89"/>
    </location>
</feature>
<keyword evidence="3" id="KW-1185">Reference proteome</keyword>
<dbReference type="Proteomes" id="UP000321196">
    <property type="component" value="Unassembled WGS sequence"/>
</dbReference>
<dbReference type="Pfam" id="PF18495">
    <property type="entry name" value="VbhA"/>
    <property type="match status" value="1"/>
</dbReference>